<feature type="transmembrane region" description="Helical" evidence="30">
    <location>
        <begin position="1309"/>
        <end position="1332"/>
    </location>
</feature>
<feature type="compositionally biased region" description="Polar residues" evidence="29">
    <location>
        <begin position="43"/>
        <end position="54"/>
    </location>
</feature>
<evidence type="ECO:0000259" key="34">
    <source>
        <dbReference type="PROSITE" id="PS50850"/>
    </source>
</evidence>
<dbReference type="GO" id="GO:0004715">
    <property type="term" value="F:non-membrane spanning protein tyrosine kinase activity"/>
    <property type="evidence" value="ECO:0007669"/>
    <property type="project" value="UniProtKB-EC"/>
</dbReference>
<evidence type="ECO:0000256" key="29">
    <source>
        <dbReference type="SAM" id="MobiDB-lite"/>
    </source>
</evidence>
<evidence type="ECO:0000259" key="32">
    <source>
        <dbReference type="PROSITE" id="PS50011"/>
    </source>
</evidence>
<proteinExistence type="predicted"/>
<keyword evidence="20" id="KW-0829">Tyrosine-protein kinase</keyword>
<dbReference type="InterPro" id="IPR051286">
    <property type="entry name" value="JAK"/>
</dbReference>
<dbReference type="EMBL" id="OZ035831">
    <property type="protein sequence ID" value="CAL1614753.1"/>
    <property type="molecule type" value="Genomic_DNA"/>
</dbReference>
<dbReference type="InterPro" id="IPR036860">
    <property type="entry name" value="SH2_dom_sf"/>
</dbReference>
<dbReference type="InterPro" id="IPR000299">
    <property type="entry name" value="FERM_domain"/>
</dbReference>
<evidence type="ECO:0000256" key="1">
    <source>
        <dbReference type="ARBA" id="ARBA00004123"/>
    </source>
</evidence>
<keyword evidence="9" id="KW-0399">Innate immunity</keyword>
<feature type="domain" description="FERM" evidence="33">
    <location>
        <begin position="71"/>
        <end position="402"/>
    </location>
</feature>
<dbReference type="GO" id="GO:0060397">
    <property type="term" value="P:growth hormone receptor signaling pathway via JAK-STAT"/>
    <property type="evidence" value="ECO:0007669"/>
    <property type="project" value="TreeGrafter"/>
</dbReference>
<feature type="domain" description="Protein kinase" evidence="32">
    <location>
        <begin position="566"/>
        <end position="830"/>
    </location>
</feature>
<evidence type="ECO:0000256" key="12">
    <source>
        <dbReference type="ARBA" id="ARBA00022741"/>
    </source>
</evidence>
<dbReference type="SUPFAM" id="SSF55550">
    <property type="entry name" value="SH2 domain"/>
    <property type="match status" value="1"/>
</dbReference>
<dbReference type="GO" id="GO:0005634">
    <property type="term" value="C:nucleus"/>
    <property type="evidence" value="ECO:0007669"/>
    <property type="project" value="UniProtKB-SubCell"/>
</dbReference>
<dbReference type="InterPro" id="IPR001245">
    <property type="entry name" value="Ser-Thr/Tyr_kinase_cat_dom"/>
</dbReference>
<evidence type="ECO:0000259" key="33">
    <source>
        <dbReference type="PROSITE" id="PS50057"/>
    </source>
</evidence>
<comment type="subcellular location">
    <subcellularLocation>
        <location evidence="4">Cytoplasm</location>
    </subcellularLocation>
    <subcellularLocation>
        <location evidence="3">Endomembrane system</location>
        <topology evidence="3">Peripheral membrane protein</topology>
    </subcellularLocation>
    <subcellularLocation>
        <location evidence="2">Membrane</location>
        <topology evidence="2">Multi-pass membrane protein</topology>
    </subcellularLocation>
    <subcellularLocation>
        <location evidence="1">Nucleus</location>
    </subcellularLocation>
</comment>
<feature type="region of interest" description="Disordered" evidence="29">
    <location>
        <begin position="40"/>
        <end position="69"/>
    </location>
</feature>
<dbReference type="InterPro" id="IPR041046">
    <property type="entry name" value="FERM_F2"/>
</dbReference>
<dbReference type="GO" id="GO:0012505">
    <property type="term" value="C:endomembrane system"/>
    <property type="evidence" value="ECO:0007669"/>
    <property type="project" value="UniProtKB-SubCell"/>
</dbReference>
<evidence type="ECO:0000256" key="5">
    <source>
        <dbReference type="ARBA" id="ARBA00011903"/>
    </source>
</evidence>
<dbReference type="SUPFAM" id="SSF56112">
    <property type="entry name" value="Protein kinase-like (PK-like)"/>
    <property type="match status" value="2"/>
</dbReference>
<evidence type="ECO:0000259" key="31">
    <source>
        <dbReference type="PROSITE" id="PS50001"/>
    </source>
</evidence>
<dbReference type="GO" id="GO:1903037">
    <property type="term" value="P:regulation of leukocyte cell-cell adhesion"/>
    <property type="evidence" value="ECO:0007669"/>
    <property type="project" value="UniProtKB-ARBA"/>
</dbReference>
<dbReference type="PROSITE" id="PS00109">
    <property type="entry name" value="PROTEIN_KINASE_TYR"/>
    <property type="match status" value="1"/>
</dbReference>
<feature type="transmembrane region" description="Helical" evidence="30">
    <location>
        <begin position="1504"/>
        <end position="1527"/>
    </location>
</feature>
<dbReference type="Pfam" id="PF17887">
    <property type="entry name" value="Jak1_Phl"/>
    <property type="match status" value="1"/>
</dbReference>
<dbReference type="SUPFAM" id="SSF50729">
    <property type="entry name" value="PH domain-like"/>
    <property type="match status" value="1"/>
</dbReference>
<keyword evidence="8" id="KW-0597">Phosphoprotein</keyword>
<evidence type="ECO:0000256" key="15">
    <source>
        <dbReference type="ARBA" id="ARBA00022853"/>
    </source>
</evidence>
<dbReference type="PROSITE" id="PS50011">
    <property type="entry name" value="PROTEIN_KINASE_DOM"/>
    <property type="match status" value="2"/>
</dbReference>
<dbReference type="Gene3D" id="2.30.29.30">
    <property type="entry name" value="Pleckstrin-homology domain (PH domain)/Phosphotyrosine-binding domain (PTB)"/>
    <property type="match status" value="1"/>
</dbReference>
<dbReference type="FunFam" id="3.30.505.10:FF:000073">
    <property type="entry name" value="Tyrosine-protein kinase"/>
    <property type="match status" value="1"/>
</dbReference>
<dbReference type="GO" id="GO:0008284">
    <property type="term" value="P:positive regulation of cell population proliferation"/>
    <property type="evidence" value="ECO:0007669"/>
    <property type="project" value="UniProtKB-ARBA"/>
</dbReference>
<dbReference type="Pfam" id="PF07690">
    <property type="entry name" value="MFS_1"/>
    <property type="match status" value="1"/>
</dbReference>
<dbReference type="InterPro" id="IPR000980">
    <property type="entry name" value="SH2"/>
</dbReference>
<feature type="transmembrane region" description="Helical" evidence="30">
    <location>
        <begin position="1252"/>
        <end position="1270"/>
    </location>
</feature>
<dbReference type="InterPro" id="IPR020846">
    <property type="entry name" value="MFS_dom"/>
</dbReference>
<accession>A0AAV2MMR8</accession>
<keyword evidence="13" id="KW-0418">Kinase</keyword>
<dbReference type="Proteomes" id="UP001497482">
    <property type="component" value="Chromosome 9"/>
</dbReference>
<keyword evidence="19 30" id="KW-0472">Membrane</keyword>
<dbReference type="PRINTS" id="PR01825">
    <property type="entry name" value="JANUSKINASE2"/>
</dbReference>
<organism evidence="35 36">
    <name type="scientific">Knipowitschia caucasica</name>
    <name type="common">Caucasian dwarf goby</name>
    <name type="synonym">Pomatoschistus caucasicus</name>
    <dbReference type="NCBI Taxonomy" id="637954"/>
    <lineage>
        <taxon>Eukaryota</taxon>
        <taxon>Metazoa</taxon>
        <taxon>Chordata</taxon>
        <taxon>Craniata</taxon>
        <taxon>Vertebrata</taxon>
        <taxon>Euteleostomi</taxon>
        <taxon>Actinopterygii</taxon>
        <taxon>Neopterygii</taxon>
        <taxon>Teleostei</taxon>
        <taxon>Neoteleostei</taxon>
        <taxon>Acanthomorphata</taxon>
        <taxon>Gobiaria</taxon>
        <taxon>Gobiiformes</taxon>
        <taxon>Gobioidei</taxon>
        <taxon>Gobiidae</taxon>
        <taxon>Gobiinae</taxon>
        <taxon>Knipowitschia</taxon>
    </lineage>
</organism>
<feature type="domain" description="Protein kinase" evidence="32">
    <location>
        <begin position="870"/>
        <end position="1154"/>
    </location>
</feature>
<dbReference type="GO" id="GO:0019221">
    <property type="term" value="P:cytokine-mediated signaling pathway"/>
    <property type="evidence" value="ECO:0007669"/>
    <property type="project" value="TreeGrafter"/>
</dbReference>
<dbReference type="InterPro" id="IPR000719">
    <property type="entry name" value="Prot_kinase_dom"/>
</dbReference>
<feature type="domain" description="SH2" evidence="31">
    <location>
        <begin position="421"/>
        <end position="506"/>
    </location>
</feature>
<dbReference type="Gene3D" id="3.30.505.10">
    <property type="entry name" value="SH2 domain"/>
    <property type="match status" value="1"/>
</dbReference>
<feature type="transmembrane region" description="Helical" evidence="30">
    <location>
        <begin position="1338"/>
        <end position="1359"/>
    </location>
</feature>
<evidence type="ECO:0000256" key="24">
    <source>
        <dbReference type="ARBA" id="ARBA00063638"/>
    </source>
</evidence>
<evidence type="ECO:0000256" key="10">
    <source>
        <dbReference type="ARBA" id="ARBA00022679"/>
    </source>
</evidence>
<evidence type="ECO:0000256" key="22">
    <source>
        <dbReference type="ARBA" id="ARBA00031596"/>
    </source>
</evidence>
<dbReference type="InterPro" id="IPR016251">
    <property type="entry name" value="Tyr_kinase_non-rcpt_Jak/Tyk2"/>
</dbReference>
<dbReference type="GO" id="GO:0002250">
    <property type="term" value="P:adaptive immune response"/>
    <property type="evidence" value="ECO:0007669"/>
    <property type="project" value="UniProtKB-KW"/>
</dbReference>
<evidence type="ECO:0000256" key="13">
    <source>
        <dbReference type="ARBA" id="ARBA00022777"/>
    </source>
</evidence>
<dbReference type="InterPro" id="IPR036259">
    <property type="entry name" value="MFS_trans_sf"/>
</dbReference>
<dbReference type="GO" id="GO:0005131">
    <property type="term" value="F:growth hormone receptor binding"/>
    <property type="evidence" value="ECO:0007669"/>
    <property type="project" value="TreeGrafter"/>
</dbReference>
<dbReference type="InterPro" id="IPR011993">
    <property type="entry name" value="PH-like_dom_sf"/>
</dbReference>
<dbReference type="GO" id="GO:0007259">
    <property type="term" value="P:cell surface receptor signaling pathway via JAK-STAT"/>
    <property type="evidence" value="ECO:0007669"/>
    <property type="project" value="TreeGrafter"/>
</dbReference>
<dbReference type="GO" id="GO:0050863">
    <property type="term" value="P:regulation of T cell activation"/>
    <property type="evidence" value="ECO:0007669"/>
    <property type="project" value="UniProtKB-ARBA"/>
</dbReference>
<dbReference type="Gene3D" id="1.20.1250.20">
    <property type="entry name" value="MFS general substrate transporter like domains"/>
    <property type="match status" value="1"/>
</dbReference>
<dbReference type="FunFam" id="3.30.200.20:FF:000135">
    <property type="entry name" value="Tyrosine-protein kinase"/>
    <property type="match status" value="1"/>
</dbReference>
<evidence type="ECO:0000256" key="11">
    <source>
        <dbReference type="ARBA" id="ARBA00022737"/>
    </source>
</evidence>
<evidence type="ECO:0000256" key="20">
    <source>
        <dbReference type="ARBA" id="ARBA00023137"/>
    </source>
</evidence>
<evidence type="ECO:0000256" key="9">
    <source>
        <dbReference type="ARBA" id="ARBA00022588"/>
    </source>
</evidence>
<keyword evidence="30" id="KW-0812">Transmembrane</keyword>
<dbReference type="Pfam" id="PF18379">
    <property type="entry name" value="FERM_F1"/>
    <property type="match status" value="1"/>
</dbReference>
<dbReference type="SUPFAM" id="SSF103473">
    <property type="entry name" value="MFS general substrate transporter"/>
    <property type="match status" value="1"/>
</dbReference>
<keyword evidence="14 28" id="KW-0067">ATP-binding</keyword>
<evidence type="ECO:0000256" key="2">
    <source>
        <dbReference type="ARBA" id="ARBA00004141"/>
    </source>
</evidence>
<keyword evidence="17 27" id="KW-0727">SH2 domain</keyword>
<dbReference type="GO" id="GO:0016020">
    <property type="term" value="C:membrane"/>
    <property type="evidence" value="ECO:0007669"/>
    <property type="project" value="UniProtKB-SubCell"/>
</dbReference>
<name>A0AAV2MMR8_KNICA</name>
<keyword evidence="30" id="KW-1133">Transmembrane helix</keyword>
<evidence type="ECO:0000256" key="7">
    <source>
        <dbReference type="ARBA" id="ARBA00022490"/>
    </source>
</evidence>
<dbReference type="GO" id="GO:0022857">
    <property type="term" value="F:transmembrane transporter activity"/>
    <property type="evidence" value="ECO:0007669"/>
    <property type="project" value="InterPro"/>
</dbReference>
<evidence type="ECO:0000313" key="36">
    <source>
        <dbReference type="Proteomes" id="UP001497482"/>
    </source>
</evidence>
<feature type="transmembrane region" description="Helical" evidence="30">
    <location>
        <begin position="1567"/>
        <end position="1588"/>
    </location>
</feature>
<comment type="catalytic activity">
    <reaction evidence="23">
        <text>L-tyrosyl-[protein] + ATP = O-phospho-L-tyrosyl-[protein] + ADP + H(+)</text>
        <dbReference type="Rhea" id="RHEA:10596"/>
        <dbReference type="Rhea" id="RHEA-COMP:10136"/>
        <dbReference type="Rhea" id="RHEA-COMP:20101"/>
        <dbReference type="ChEBI" id="CHEBI:15378"/>
        <dbReference type="ChEBI" id="CHEBI:30616"/>
        <dbReference type="ChEBI" id="CHEBI:46858"/>
        <dbReference type="ChEBI" id="CHEBI:61978"/>
        <dbReference type="ChEBI" id="CHEBI:456216"/>
        <dbReference type="EC" id="2.7.10.2"/>
    </reaction>
</comment>
<dbReference type="Pfam" id="PF21990">
    <property type="entry name" value="SH2_1"/>
    <property type="match status" value="1"/>
</dbReference>
<dbReference type="GO" id="GO:0006325">
    <property type="term" value="P:chromatin organization"/>
    <property type="evidence" value="ECO:0007669"/>
    <property type="project" value="UniProtKB-KW"/>
</dbReference>
<dbReference type="InterPro" id="IPR011701">
    <property type="entry name" value="MFS"/>
</dbReference>
<feature type="domain" description="Major facilitator superfamily (MFS) profile" evidence="34">
    <location>
        <begin position="1183"/>
        <end position="1593"/>
    </location>
</feature>
<dbReference type="SMART" id="SM00295">
    <property type="entry name" value="B41"/>
    <property type="match status" value="1"/>
</dbReference>
<dbReference type="InterPro" id="IPR035963">
    <property type="entry name" value="FERM_2"/>
</dbReference>
<keyword evidence="16" id="KW-0391">Immunity</keyword>
<evidence type="ECO:0000256" key="4">
    <source>
        <dbReference type="ARBA" id="ARBA00004496"/>
    </source>
</evidence>
<dbReference type="InterPro" id="IPR041381">
    <property type="entry name" value="JAK1-3/TYK2_PHL_dom"/>
</dbReference>
<evidence type="ECO:0000256" key="23">
    <source>
        <dbReference type="ARBA" id="ARBA00051245"/>
    </source>
</evidence>
<evidence type="ECO:0000256" key="30">
    <source>
        <dbReference type="SAM" id="Phobius"/>
    </source>
</evidence>
<feature type="transmembrane region" description="Helical" evidence="30">
    <location>
        <begin position="1221"/>
        <end position="1245"/>
    </location>
</feature>
<dbReference type="CDD" id="cd14473">
    <property type="entry name" value="FERM_B-lobe"/>
    <property type="match status" value="1"/>
</dbReference>
<dbReference type="FunFam" id="1.20.1250.20:FF:000406">
    <property type="entry name" value="Monocarboxylate transporter 2"/>
    <property type="match status" value="1"/>
</dbReference>
<dbReference type="FunFam" id="3.30.200.20:FF:000084">
    <property type="entry name" value="Tyrosine-protein kinase"/>
    <property type="match status" value="1"/>
</dbReference>
<evidence type="ECO:0000256" key="27">
    <source>
        <dbReference type="PROSITE-ProRule" id="PRU00191"/>
    </source>
</evidence>
<dbReference type="FunFam" id="1.10.510.10:FF:000114">
    <property type="entry name" value="Tyrosine-protein kinase JAK2"/>
    <property type="match status" value="1"/>
</dbReference>
<gene>
    <name evidence="35" type="ORF">KC01_LOCUS40789</name>
</gene>
<evidence type="ECO:0000256" key="26">
    <source>
        <dbReference type="ARBA" id="ARBA00083041"/>
    </source>
</evidence>
<feature type="region of interest" description="Disordered" evidence="29">
    <location>
        <begin position="1368"/>
        <end position="1393"/>
    </location>
</feature>
<dbReference type="Pfam" id="PF18377">
    <property type="entry name" value="FERM_F2"/>
    <property type="match status" value="1"/>
</dbReference>
<feature type="transmembrane region" description="Helical" evidence="30">
    <location>
        <begin position="1445"/>
        <end position="1465"/>
    </location>
</feature>
<dbReference type="PROSITE" id="PS50850">
    <property type="entry name" value="MFS"/>
    <property type="match status" value="1"/>
</dbReference>
<dbReference type="GO" id="GO:0042393">
    <property type="term" value="F:histone binding"/>
    <property type="evidence" value="ECO:0007669"/>
    <property type="project" value="InterPro"/>
</dbReference>
<comment type="subunit">
    <text evidence="24">Interacts with STAM2 and MYO18A. Interacts with SHB. Interacts with CD69.</text>
</comment>
<dbReference type="SUPFAM" id="SSF47031">
    <property type="entry name" value="Second domain of FERM"/>
    <property type="match status" value="1"/>
</dbReference>
<keyword evidence="18" id="KW-1064">Adaptive immunity</keyword>
<evidence type="ECO:0000256" key="17">
    <source>
        <dbReference type="ARBA" id="ARBA00022999"/>
    </source>
</evidence>
<dbReference type="PROSITE" id="PS00107">
    <property type="entry name" value="PROTEIN_KINASE_ATP"/>
    <property type="match status" value="1"/>
</dbReference>
<dbReference type="PRINTS" id="PR01823">
    <property type="entry name" value="JANUSKINASE"/>
</dbReference>
<evidence type="ECO:0000256" key="18">
    <source>
        <dbReference type="ARBA" id="ARBA00023130"/>
    </source>
</evidence>
<keyword evidence="36" id="KW-1185">Reference proteome</keyword>
<feature type="binding site" evidence="28">
    <location>
        <position position="904"/>
    </location>
    <ligand>
        <name>ATP</name>
        <dbReference type="ChEBI" id="CHEBI:30616"/>
    </ligand>
</feature>
<dbReference type="Pfam" id="PF07714">
    <property type="entry name" value="PK_Tyr_Ser-Thr"/>
    <property type="match status" value="2"/>
</dbReference>
<dbReference type="PROSITE" id="PS50001">
    <property type="entry name" value="SH2"/>
    <property type="match status" value="1"/>
</dbReference>
<dbReference type="Gene3D" id="1.10.510.10">
    <property type="entry name" value="Transferase(Phosphotransferase) domain 1"/>
    <property type="match status" value="2"/>
</dbReference>
<feature type="transmembrane region" description="Helical" evidence="30">
    <location>
        <begin position="1276"/>
        <end position="1297"/>
    </location>
</feature>
<reference evidence="35 36" key="1">
    <citation type="submission" date="2024-04" db="EMBL/GenBank/DDBJ databases">
        <authorList>
            <person name="Waldvogel A.-M."/>
            <person name="Schoenle A."/>
        </authorList>
    </citation>
    <scope>NUCLEOTIDE SEQUENCE [LARGE SCALE GENOMIC DNA]</scope>
</reference>
<evidence type="ECO:0000256" key="28">
    <source>
        <dbReference type="PROSITE-ProRule" id="PRU10141"/>
    </source>
</evidence>
<evidence type="ECO:0000256" key="19">
    <source>
        <dbReference type="ARBA" id="ARBA00023136"/>
    </source>
</evidence>
<dbReference type="SMART" id="SM00219">
    <property type="entry name" value="TyrKc"/>
    <property type="match status" value="2"/>
</dbReference>
<evidence type="ECO:0000256" key="16">
    <source>
        <dbReference type="ARBA" id="ARBA00022859"/>
    </source>
</evidence>
<keyword evidence="11" id="KW-0677">Repeat</keyword>
<dbReference type="GO" id="GO:0045087">
    <property type="term" value="P:innate immune response"/>
    <property type="evidence" value="ECO:0007669"/>
    <property type="project" value="UniProtKB-KW"/>
</dbReference>
<dbReference type="InterPro" id="IPR019748">
    <property type="entry name" value="FERM_central"/>
</dbReference>
<keyword evidence="15" id="KW-0156">Chromatin regulator</keyword>
<dbReference type="InterPro" id="IPR020635">
    <property type="entry name" value="Tyr_kinase_cat_dom"/>
</dbReference>
<dbReference type="GO" id="GO:0005524">
    <property type="term" value="F:ATP binding"/>
    <property type="evidence" value="ECO:0007669"/>
    <property type="project" value="UniProtKB-UniRule"/>
</dbReference>
<dbReference type="InterPro" id="IPR041155">
    <property type="entry name" value="FERM_F1"/>
</dbReference>
<dbReference type="PRINTS" id="PR00109">
    <property type="entry name" value="TYRKINASE"/>
</dbReference>
<dbReference type="GO" id="GO:0005829">
    <property type="term" value="C:cytosol"/>
    <property type="evidence" value="ECO:0007669"/>
    <property type="project" value="TreeGrafter"/>
</dbReference>
<dbReference type="InterPro" id="IPR020693">
    <property type="entry name" value="Tyr_kinase_non-rcpt_Jak2"/>
</dbReference>
<keyword evidence="7" id="KW-0963">Cytoplasm</keyword>
<protein>
    <recommendedName>
        <fullName evidence="6">Tyrosine-protein kinase JAK2</fullName>
        <ecNumber evidence="5">2.7.10.2</ecNumber>
    </recommendedName>
    <alternativeName>
        <fullName evidence="22">Janus kinase 2</fullName>
    </alternativeName>
    <alternativeName>
        <fullName evidence="26">Janus kinase 3</fullName>
    </alternativeName>
    <alternativeName>
        <fullName evidence="25">Tyrosine-protein kinase JAK3</fullName>
    </alternativeName>
</protein>
<dbReference type="EC" id="2.7.10.2" evidence="5"/>
<dbReference type="InterPro" id="IPR019749">
    <property type="entry name" value="Band_41_domain"/>
</dbReference>
<evidence type="ECO:0000256" key="14">
    <source>
        <dbReference type="ARBA" id="ARBA00022840"/>
    </source>
</evidence>
<dbReference type="GO" id="GO:0035556">
    <property type="term" value="P:intracellular signal transduction"/>
    <property type="evidence" value="ECO:0007669"/>
    <property type="project" value="InterPro"/>
</dbReference>
<feature type="transmembrane region" description="Helical" evidence="30">
    <location>
        <begin position="1539"/>
        <end position="1561"/>
    </location>
</feature>
<dbReference type="Gene3D" id="3.30.200.20">
    <property type="entry name" value="Phosphorylase Kinase, domain 1"/>
    <property type="match status" value="2"/>
</dbReference>
<keyword evidence="10" id="KW-0808">Transferase</keyword>
<dbReference type="InterPro" id="IPR008266">
    <property type="entry name" value="Tyr_kinase_AS"/>
</dbReference>
<dbReference type="InterPro" id="IPR011009">
    <property type="entry name" value="Kinase-like_dom_sf"/>
</dbReference>
<keyword evidence="21" id="KW-0539">Nucleus</keyword>
<evidence type="ECO:0000256" key="25">
    <source>
        <dbReference type="ARBA" id="ARBA00069188"/>
    </source>
</evidence>
<dbReference type="PANTHER" id="PTHR45807:SF1">
    <property type="entry name" value="TYROSINE-PROTEIN KINASE JAK2"/>
    <property type="match status" value="1"/>
</dbReference>
<evidence type="ECO:0000313" key="35">
    <source>
        <dbReference type="EMBL" id="CAL1614753.1"/>
    </source>
</evidence>
<dbReference type="FunFam" id="1.10.510.10:FF:000110">
    <property type="entry name" value="Tyrosine-protein kinase"/>
    <property type="match status" value="1"/>
</dbReference>
<evidence type="ECO:0000256" key="21">
    <source>
        <dbReference type="ARBA" id="ARBA00023242"/>
    </source>
</evidence>
<evidence type="ECO:0000256" key="8">
    <source>
        <dbReference type="ARBA" id="ARBA00022553"/>
    </source>
</evidence>
<keyword evidence="12 28" id="KW-0547">Nucleotide-binding</keyword>
<dbReference type="InterPro" id="IPR017441">
    <property type="entry name" value="Protein_kinase_ATP_BS"/>
</dbReference>
<evidence type="ECO:0000256" key="3">
    <source>
        <dbReference type="ARBA" id="ARBA00004184"/>
    </source>
</evidence>
<sequence>MALLLKSPGGSFCKYKNSTSRYLSAWQSCQELMASSPVMDALTGSSPANHQNGNAHREPPSPLEPQPSASTALRLHLHHSLQGAPESSFLSFPPGHYVAEELCIDAAKACGISPLYFSFFALFRERDQIWFSPNHVFHLDETTTEDLFFRIRFYFPGWYNSGPARAYRYGVSKGSESPVLDDAVMSYLFFQWRNDFLNGLIKIPSSHEAQEECLGMAVLDMSRLAKEKQMSPLDIYHNTSYKAFLPKPMRAQIQNCNFVTRKRIRFRFKRFIQQFSQCRASVRDLKLKYLISLEALDQTLYTESFQVREASSGSLRLLVSADQGLQWLREDSDKDVQLLCDFPDVVHISVQQSTKDTSTESRSVSINKQDGKSLEVEFQSLGEALSFVSLVDGYYRLTADAHHYLCKEVAPPKLLDDMSSHCHGPISVEFAVNRLQKCGNKHGLFVLRNSPKDFNKYFLTFPVKVYDFTEYKHCQITRSVSGDFNLSGTKRVFCSLPQLLQCYQRETVRSDSVVFQFSQCCPPKPRELSCLLVCRSNKGSEVPQSTSLVRRNVSQMVFHKIRKEDLEFMESLGQGTFTKIFKGIRKELGDYGHVHQTDVVMKVLDQNHRNYSESFFEAASMMSQLSHKHLILNYGVCVCGEENIMVQEFVKHGSLDTYLKKNKNTINILWKLQVAKQLAWAMHFLEEKHLVHGNVCAKNVLLIREEDRRTGNPPFIKLSDPGISVTVLPKEILLERVPWVPPEVVRDPSDLSLAADKWGFGATLWEVCCNGDRPLASLDHAKKKQFYQDRHQLPAPKWTELANLIHSCMDYDSSLRPTFRAVIRDLHNLFTPDYELIVDSDILPNRSGTSGWASGGLDSQEPAQFQERHLIFLQQLGKGNFGSVEMCRYDPLQDNTGEVVAVKKLQHSSAEHMRDFEREIQILKSLQHENIVKYKGVCYSAGRRNLHLIMEYLPFGSLRDYLMKNKERIDHNKLLLYTAQICKGMEYLSSKRYIHRDLATRNILVESELRVKIGDFGLTKVLPQDKEYYMVEEPGESPIFWYAPESLTDSKFSVASDVWSFGVVLYELFTHSHKNNSPPAVFMSMMGNDKQGQLIVYHLIQLLRSGSRLSQPPGCPPEMYEIMEECWDNDPGLRPSFNELSLRVELFRDTQEFILKGCSSRVVQAAPLTWTMPQASPPDRGYGWVVVASAFWVMGLTAAVLKNSGLFFLHIQEHYGLQSSATSWITACTVAMFHLGGPVASALTLRFSQRPVIICGGLLCSAGMILSALDTTLPCLYLSLGVLQGVGISFSWIPANSAVSHYFSRWRPVAYAVASSGECVFAIAFGPFFQWLIQTYGWRGALLVIGGLQLNICVCGALMRPLHLRKRAPGSSERAPDSIERASSSSERAQTSRDLACQSSPSLITLLKKPELLLYIAFAVLAAAGIFTPLVFLVPFAHSLGLHQFWPASVLSLVALADLTGRLACGWTANLGRWRTLRLLAVAVVMLGVTLMLLPVGAASLSAVLVLTALYGFLFGCVVAVHVTAIVDVVGLRGFDGALGLFMLFRSVGGCAGPPLAGLLVDHTGNYSAAFSLAGLCLVSSSVFVVLVDRRVQRRDSILTQTTETHI</sequence>
<dbReference type="PANTHER" id="PTHR45807">
    <property type="entry name" value="TYROSINE-PROTEIN KINASE HOPSCOTCH"/>
    <property type="match status" value="1"/>
</dbReference>
<evidence type="ECO:0000256" key="6">
    <source>
        <dbReference type="ARBA" id="ARBA00017938"/>
    </source>
</evidence>
<feature type="transmembrane region" description="Helical" evidence="30">
    <location>
        <begin position="1477"/>
        <end position="1498"/>
    </location>
</feature>
<dbReference type="PROSITE" id="PS50057">
    <property type="entry name" value="FERM_3"/>
    <property type="match status" value="1"/>
</dbReference>
<dbReference type="GO" id="GO:0030154">
    <property type="term" value="P:cell differentiation"/>
    <property type="evidence" value="ECO:0007669"/>
    <property type="project" value="TreeGrafter"/>
</dbReference>
<feature type="transmembrane region" description="Helical" evidence="30">
    <location>
        <begin position="1412"/>
        <end position="1433"/>
    </location>
</feature>
<dbReference type="SMART" id="SM00252">
    <property type="entry name" value="SH2"/>
    <property type="match status" value="1"/>
</dbReference>